<gene>
    <name evidence="1" type="ORF">TSUD_214930</name>
</gene>
<evidence type="ECO:0008006" key="3">
    <source>
        <dbReference type="Google" id="ProtNLM"/>
    </source>
</evidence>
<sequence>MDLQQCVVTHALGVKVMPIEERSIFFMEEHQEWIRTTLNKCRKQQNGSAWCDFLATVCHGLWMWRNKEKHDDDFVIRDYVKLNVDGARKHLNIVGCGGLICGSQGEWLGGFAKGVGDCSAFVAEFHGSSCYNKGHSAEPCRSYVGKAYLEVDGLGPGS</sequence>
<evidence type="ECO:0000313" key="1">
    <source>
        <dbReference type="EMBL" id="GAU31057.1"/>
    </source>
</evidence>
<reference evidence="2" key="1">
    <citation type="journal article" date="2017" name="Front. Plant Sci.">
        <title>Climate Clever Clovers: New Paradigm to Reduce the Environmental Footprint of Ruminants by Breeding Low Methanogenic Forages Utilizing Haplotype Variation.</title>
        <authorList>
            <person name="Kaur P."/>
            <person name="Appels R."/>
            <person name="Bayer P.E."/>
            <person name="Keeble-Gagnere G."/>
            <person name="Wang J."/>
            <person name="Hirakawa H."/>
            <person name="Shirasawa K."/>
            <person name="Vercoe P."/>
            <person name="Stefanova K."/>
            <person name="Durmic Z."/>
            <person name="Nichols P."/>
            <person name="Revell C."/>
            <person name="Isobe S.N."/>
            <person name="Edwards D."/>
            <person name="Erskine W."/>
        </authorList>
    </citation>
    <scope>NUCLEOTIDE SEQUENCE [LARGE SCALE GENOMIC DNA]</scope>
    <source>
        <strain evidence="2">cv. Daliak</strain>
    </source>
</reference>
<dbReference type="EMBL" id="DF973444">
    <property type="protein sequence ID" value="GAU31057.1"/>
    <property type="molecule type" value="Genomic_DNA"/>
</dbReference>
<dbReference type="AlphaFoldDB" id="A0A2Z6NMJ3"/>
<evidence type="ECO:0000313" key="2">
    <source>
        <dbReference type="Proteomes" id="UP000242715"/>
    </source>
</evidence>
<name>A0A2Z6NMJ3_TRISU</name>
<proteinExistence type="predicted"/>
<keyword evidence="2" id="KW-1185">Reference proteome</keyword>
<dbReference type="Proteomes" id="UP000242715">
    <property type="component" value="Unassembled WGS sequence"/>
</dbReference>
<protein>
    <recommendedName>
        <fullName evidence="3">RNase H type-1 domain-containing protein</fullName>
    </recommendedName>
</protein>
<organism evidence="1 2">
    <name type="scientific">Trifolium subterraneum</name>
    <name type="common">Subterranean clover</name>
    <dbReference type="NCBI Taxonomy" id="3900"/>
    <lineage>
        <taxon>Eukaryota</taxon>
        <taxon>Viridiplantae</taxon>
        <taxon>Streptophyta</taxon>
        <taxon>Embryophyta</taxon>
        <taxon>Tracheophyta</taxon>
        <taxon>Spermatophyta</taxon>
        <taxon>Magnoliopsida</taxon>
        <taxon>eudicotyledons</taxon>
        <taxon>Gunneridae</taxon>
        <taxon>Pentapetalae</taxon>
        <taxon>rosids</taxon>
        <taxon>fabids</taxon>
        <taxon>Fabales</taxon>
        <taxon>Fabaceae</taxon>
        <taxon>Papilionoideae</taxon>
        <taxon>50 kb inversion clade</taxon>
        <taxon>NPAAA clade</taxon>
        <taxon>Hologalegina</taxon>
        <taxon>IRL clade</taxon>
        <taxon>Trifolieae</taxon>
        <taxon>Trifolium</taxon>
    </lineage>
</organism>
<accession>A0A2Z6NMJ3</accession>